<evidence type="ECO:0000256" key="5">
    <source>
        <dbReference type="ARBA" id="ARBA00023098"/>
    </source>
</evidence>
<evidence type="ECO:0000256" key="7">
    <source>
        <dbReference type="SAM" id="Phobius"/>
    </source>
</evidence>
<dbReference type="EMBL" id="CP047045">
    <property type="protein sequence ID" value="QGZ96254.1"/>
    <property type="molecule type" value="Genomic_DNA"/>
</dbReference>
<evidence type="ECO:0000256" key="1">
    <source>
        <dbReference type="ARBA" id="ARBA00004127"/>
    </source>
</evidence>
<evidence type="ECO:0000313" key="10">
    <source>
        <dbReference type="Proteomes" id="UP000431269"/>
    </source>
</evidence>
<dbReference type="GO" id="GO:0016020">
    <property type="term" value="C:membrane"/>
    <property type="evidence" value="ECO:0007669"/>
    <property type="project" value="GOC"/>
</dbReference>
<proteinExistence type="predicted"/>
<keyword evidence="2 7" id="KW-0812">Transmembrane</keyword>
<protein>
    <submittedName>
        <fullName evidence="9">Fatty acid hydroxylase superfamily protein</fullName>
    </submittedName>
</protein>
<gene>
    <name evidence="9" type="ORF">DSM104635_03112</name>
</gene>
<dbReference type="InterPro" id="IPR051689">
    <property type="entry name" value="Sterol_desaturase/TMEM195"/>
</dbReference>
<keyword evidence="3 7" id="KW-1133">Transmembrane helix</keyword>
<dbReference type="Proteomes" id="UP000431269">
    <property type="component" value="Chromosome"/>
</dbReference>
<evidence type="ECO:0000313" key="9">
    <source>
        <dbReference type="EMBL" id="QGZ96254.1"/>
    </source>
</evidence>
<accession>A0A6I6MUY5</accession>
<feature type="domain" description="Fatty acid hydroxylase" evidence="8">
    <location>
        <begin position="67"/>
        <end position="201"/>
    </location>
</feature>
<dbReference type="GO" id="GO:0006643">
    <property type="term" value="P:membrane lipid metabolic process"/>
    <property type="evidence" value="ECO:0007669"/>
    <property type="project" value="TreeGrafter"/>
</dbReference>
<dbReference type="RefSeq" id="WP_158767054.1">
    <property type="nucleotide sequence ID" value="NZ_CP047045.1"/>
</dbReference>
<keyword evidence="10" id="KW-1185">Reference proteome</keyword>
<keyword evidence="4" id="KW-0560">Oxidoreductase</keyword>
<evidence type="ECO:0000256" key="2">
    <source>
        <dbReference type="ARBA" id="ARBA00022692"/>
    </source>
</evidence>
<dbReference type="GO" id="GO:0005506">
    <property type="term" value="F:iron ion binding"/>
    <property type="evidence" value="ECO:0007669"/>
    <property type="project" value="InterPro"/>
</dbReference>
<dbReference type="PANTHER" id="PTHR21624">
    <property type="entry name" value="STEROL DESATURASE-RELATED PROTEIN"/>
    <property type="match status" value="1"/>
</dbReference>
<keyword evidence="6 7" id="KW-0472">Membrane</keyword>
<evidence type="ECO:0000256" key="6">
    <source>
        <dbReference type="ARBA" id="ARBA00023136"/>
    </source>
</evidence>
<feature type="transmembrane region" description="Helical" evidence="7">
    <location>
        <begin position="121"/>
        <end position="143"/>
    </location>
</feature>
<dbReference type="Pfam" id="PF04116">
    <property type="entry name" value="FA_hydroxylase"/>
    <property type="match status" value="1"/>
</dbReference>
<reference evidence="10" key="1">
    <citation type="submission" date="2019-12" db="EMBL/GenBank/DDBJ databases">
        <title>Complete genome of Terracaulis silvestris 0127_4.</title>
        <authorList>
            <person name="Vieira S."/>
            <person name="Riedel T."/>
            <person name="Sproer C."/>
            <person name="Pascual J."/>
            <person name="Boedeker C."/>
            <person name="Overmann J."/>
        </authorList>
    </citation>
    <scope>NUCLEOTIDE SEQUENCE [LARGE SCALE GENOMIC DNA]</scope>
    <source>
        <strain evidence="10">0127_4</strain>
    </source>
</reference>
<organism evidence="9 10">
    <name type="scientific">Terricaulis silvestris</name>
    <dbReference type="NCBI Taxonomy" id="2686094"/>
    <lineage>
        <taxon>Bacteria</taxon>
        <taxon>Pseudomonadati</taxon>
        <taxon>Pseudomonadota</taxon>
        <taxon>Alphaproteobacteria</taxon>
        <taxon>Caulobacterales</taxon>
        <taxon>Caulobacteraceae</taxon>
        <taxon>Terricaulis</taxon>
    </lineage>
</organism>
<comment type="subcellular location">
    <subcellularLocation>
        <location evidence="1">Endomembrane system</location>
        <topology evidence="1">Multi-pass membrane protein</topology>
    </subcellularLocation>
</comment>
<dbReference type="InterPro" id="IPR006694">
    <property type="entry name" value="Fatty_acid_hydroxylase"/>
</dbReference>
<dbReference type="PANTHER" id="PTHR21624:SF1">
    <property type="entry name" value="ALKYLGLYCEROL MONOOXYGENASE"/>
    <property type="match status" value="1"/>
</dbReference>
<dbReference type="KEGG" id="tsv:DSM104635_03112"/>
<dbReference type="GO" id="GO:0012505">
    <property type="term" value="C:endomembrane system"/>
    <property type="evidence" value="ECO:0007669"/>
    <property type="project" value="UniProtKB-SubCell"/>
</dbReference>
<evidence type="ECO:0000256" key="4">
    <source>
        <dbReference type="ARBA" id="ARBA00023002"/>
    </source>
</evidence>
<evidence type="ECO:0000256" key="3">
    <source>
        <dbReference type="ARBA" id="ARBA00022989"/>
    </source>
</evidence>
<dbReference type="GO" id="GO:0050479">
    <property type="term" value="F:glyceryl-ether monooxygenase activity"/>
    <property type="evidence" value="ECO:0007669"/>
    <property type="project" value="TreeGrafter"/>
</dbReference>
<sequence>MLTLFLFLIGAAAALLEASARAYPNRAEWRREARISLILGACAVLVEMVMPDHGAKHAPGITVALALAVFLADDLLYYCTHRLAHRVALFWASHAVHHSPSRYNFFTGLRQPPTWLLTPAAVAPLVLIAVGAPVALVAASAAVRGVHHFLVHTERVRRLPVWVEFIFNTPSHHRVHHATEPGCIDRNFGGVLIIWDRLFGTYAREPTAGVHRYGLLHPTRPSALHTALDPWIALIGSARRAPTLRRRLGTLLGPP</sequence>
<name>A0A6I6MUY5_9CAUL</name>
<dbReference type="AlphaFoldDB" id="A0A6I6MUY5"/>
<keyword evidence="5" id="KW-0443">Lipid metabolism</keyword>
<evidence type="ECO:0000259" key="8">
    <source>
        <dbReference type="Pfam" id="PF04116"/>
    </source>
</evidence>
<dbReference type="GO" id="GO:0008610">
    <property type="term" value="P:lipid biosynthetic process"/>
    <property type="evidence" value="ECO:0007669"/>
    <property type="project" value="InterPro"/>
</dbReference>